<dbReference type="EMBL" id="AGUE01000135">
    <property type="protein sequence ID" value="EHK98805.1"/>
    <property type="molecule type" value="Genomic_DNA"/>
</dbReference>
<proteinExistence type="predicted"/>
<dbReference type="AlphaFoldDB" id="H0ERJ4"/>
<gene>
    <name evidence="1" type="ORF">M7I_5313</name>
</gene>
<dbReference type="HOGENOM" id="CLU_3299496_0_0_1"/>
<evidence type="ECO:0000313" key="1">
    <source>
        <dbReference type="EMBL" id="EHK98805.1"/>
    </source>
</evidence>
<protein>
    <submittedName>
        <fullName evidence="1">Uncharacterized protein</fullName>
    </submittedName>
</protein>
<accession>H0ERJ4</accession>
<organism evidence="1 2">
    <name type="scientific">Glarea lozoyensis (strain ATCC 74030 / MF5533)</name>
    <dbReference type="NCBI Taxonomy" id="1104152"/>
    <lineage>
        <taxon>Eukaryota</taxon>
        <taxon>Fungi</taxon>
        <taxon>Dikarya</taxon>
        <taxon>Ascomycota</taxon>
        <taxon>Pezizomycotina</taxon>
        <taxon>Leotiomycetes</taxon>
        <taxon>Helotiales</taxon>
        <taxon>Helotiaceae</taxon>
        <taxon>Glarea</taxon>
    </lineage>
</organism>
<evidence type="ECO:0000313" key="2">
    <source>
        <dbReference type="Proteomes" id="UP000005446"/>
    </source>
</evidence>
<comment type="caution">
    <text evidence="1">The sequence shown here is derived from an EMBL/GenBank/DDBJ whole genome shotgun (WGS) entry which is preliminary data.</text>
</comment>
<dbReference type="Proteomes" id="UP000005446">
    <property type="component" value="Unassembled WGS sequence"/>
</dbReference>
<keyword evidence="2" id="KW-1185">Reference proteome</keyword>
<dbReference type="InParanoid" id="H0ERJ4"/>
<sequence length="40" mass="4690">MCKTHQGQCPTRAMESRRFGVLRRSFGFGGDEKWVFELIK</sequence>
<reference evidence="1 2" key="1">
    <citation type="journal article" date="2012" name="Eukaryot. Cell">
        <title>Genome sequence of the fungus Glarea lozoyensis: the first genome sequence of a species from the Helotiaceae family.</title>
        <authorList>
            <person name="Youssar L."/>
            <person name="Gruening B.A."/>
            <person name="Erxleben A."/>
            <person name="Guenther S."/>
            <person name="Huettel W."/>
        </authorList>
    </citation>
    <scope>NUCLEOTIDE SEQUENCE [LARGE SCALE GENOMIC DNA]</scope>
    <source>
        <strain evidence="2">ATCC 74030 / MF5533</strain>
    </source>
</reference>
<name>H0ERJ4_GLAL7</name>